<dbReference type="RefSeq" id="WP_010891086.1">
    <property type="nucleotide sequence ID" value="NG_048069.1"/>
</dbReference>
<accession>Q798S0</accession>
<organism evidence="4">
    <name type="scientific">Escherichia coli</name>
    <dbReference type="NCBI Taxonomy" id="562"/>
    <lineage>
        <taxon>Bacteria</taxon>
        <taxon>Pseudomonadati</taxon>
        <taxon>Pseudomonadota</taxon>
        <taxon>Gammaproteobacteria</taxon>
        <taxon>Enterobacterales</taxon>
        <taxon>Enterobacteriaceae</taxon>
        <taxon>Escherichia</taxon>
    </lineage>
</organism>
<dbReference type="PROSITE" id="PS51186">
    <property type="entry name" value="GNAT"/>
    <property type="match status" value="1"/>
</dbReference>
<dbReference type="SUPFAM" id="SSF55729">
    <property type="entry name" value="Acyl-CoA N-acyltransferases (Nat)"/>
    <property type="match status" value="1"/>
</dbReference>
<dbReference type="PRINTS" id="PR01754">
    <property type="entry name" value="SACTRNSFRASE"/>
</dbReference>
<dbReference type="Gene3D" id="3.40.630.30">
    <property type="match status" value="1"/>
</dbReference>
<evidence type="ECO:0000259" key="3">
    <source>
        <dbReference type="PROSITE" id="PS51186"/>
    </source>
</evidence>
<dbReference type="InterPro" id="IPR008125">
    <property type="entry name" value="Streptothricin_AcTrfase"/>
</dbReference>
<dbReference type="InterPro" id="IPR000182">
    <property type="entry name" value="GNAT_dom"/>
</dbReference>
<dbReference type="EMBL" id="Z48231">
    <property type="protein sequence ID" value="CAA88265.1"/>
    <property type="molecule type" value="Genomic_DNA"/>
</dbReference>
<gene>
    <name evidence="4" type="primary">sat3</name>
</gene>
<geneLocation type="plasmid" evidence="4">
    <name>pIE639</name>
</geneLocation>
<evidence type="ECO:0000256" key="1">
    <source>
        <dbReference type="ARBA" id="ARBA00022679"/>
    </source>
</evidence>
<protein>
    <submittedName>
        <fullName evidence="4">Streptothricin acetyltransferase</fullName>
    </submittedName>
</protein>
<dbReference type="PANTHER" id="PTHR43877:SF2">
    <property type="entry name" value="AMINOALKYLPHOSPHONATE N-ACETYLTRANSFERASE-RELATED"/>
    <property type="match status" value="1"/>
</dbReference>
<dbReference type="AlphaFoldDB" id="Q798S0"/>
<reference evidence="4" key="1">
    <citation type="journal article" date="1989" name="Gene">
        <title>Complete nucleotide sequence and gene organization of the broad-host-range plasmid RSF1010.</title>
        <authorList>
            <person name="Scholz P."/>
            <person name="Haring V."/>
            <person name="Wittmann-Liebold B."/>
            <person name="Ashman K."/>
            <person name="Bagdasarian M."/>
            <person name="Scherzinger E."/>
        </authorList>
    </citation>
    <scope>NUCLEOTIDE SEQUENCE</scope>
    <source>
        <strain evidence="4">Naturally occuring IncQ plasmid pIE639</strain>
        <plasmid evidence="4">pIE639</plasmid>
    </source>
</reference>
<evidence type="ECO:0000313" key="4">
    <source>
        <dbReference type="EMBL" id="CAA88265.1"/>
    </source>
</evidence>
<feature type="domain" description="N-acetyltransferase" evidence="3">
    <location>
        <begin position="29"/>
        <end position="180"/>
    </location>
</feature>
<dbReference type="PANTHER" id="PTHR43877">
    <property type="entry name" value="AMINOALKYLPHOSPHONATE N-ACETYLTRANSFERASE-RELATED-RELATED"/>
    <property type="match status" value="1"/>
</dbReference>
<keyword evidence="2" id="KW-0012">Acyltransferase</keyword>
<dbReference type="InterPro" id="IPR050832">
    <property type="entry name" value="Bact_Acetyltransf"/>
</dbReference>
<keyword evidence="1 4" id="KW-0808">Transferase</keyword>
<sequence length="180" mass="20359">MTPQSMRELVICRASDADVLQLARCDFSFEVTAELEEPFDDMRSVPVKPPYLKNYGFDADELVEHMNNSAGALFVARADNCLVGYLAVSQSWNEYAVIDDIAVDVPYRGSGVSRLLMDAAVDWARNVPSAGVRLETQSVNLAACRFYRRYGFRLGGYDRYLYRGLHPGSREVALFWYLSF</sequence>
<reference evidence="4" key="2">
    <citation type="journal article" date="1995" name="Biochim. Biophys. Acta">
        <title>Nucleotide sequence of the bacterial streptothricin resistance gene sat3.</title>
        <authorList>
            <person name="Tietze E."/>
            <person name="Brevet J."/>
        </authorList>
    </citation>
    <scope>NUCLEOTIDE SEQUENCE</scope>
    <source>
        <strain evidence="4">Naturally occuring IncQ plasmid pIE639</strain>
        <plasmid evidence="4">pIE639</plasmid>
    </source>
</reference>
<dbReference type="CDD" id="cd04301">
    <property type="entry name" value="NAT_SF"/>
    <property type="match status" value="1"/>
</dbReference>
<keyword evidence="4" id="KW-0614">Plasmid</keyword>
<dbReference type="InterPro" id="IPR016181">
    <property type="entry name" value="Acyl_CoA_acyltransferase"/>
</dbReference>
<proteinExistence type="predicted"/>
<dbReference type="NCBIfam" id="NF000359">
    <property type="entry name" value="sat3"/>
    <property type="match status" value="1"/>
</dbReference>
<dbReference type="KEGG" id="ag:CAA88265"/>
<evidence type="ECO:0000256" key="2">
    <source>
        <dbReference type="ARBA" id="ARBA00023315"/>
    </source>
</evidence>
<dbReference type="GO" id="GO:0016747">
    <property type="term" value="F:acyltransferase activity, transferring groups other than amino-acyl groups"/>
    <property type="evidence" value="ECO:0007669"/>
    <property type="project" value="InterPro"/>
</dbReference>
<name>Q798S0_ECOLX</name>
<dbReference type="Pfam" id="PF00583">
    <property type="entry name" value="Acetyltransf_1"/>
    <property type="match status" value="1"/>
</dbReference>